<evidence type="ECO:0000313" key="2">
    <source>
        <dbReference type="Proteomes" id="UP001491552"/>
    </source>
</evidence>
<keyword evidence="2" id="KW-1185">Reference proteome</keyword>
<sequence length="249" mass="25958">MKQNLNCSGSTRVDGGEYGEVRVSASLRVDGDLRCDTLQCSGSAKIEGALSCAGEVRCSGSVKVAGEAAMQEGRFSGSVKAQSLHCTGTLQCSGSAKIEGGMQLGKARFSGSCAAEGDIHAEELEIAGSLCAPAVEAERFHASGVFRIDGLLNAGEITLSRGGLYQAGDIGCTTLRVVQDAHVISLGRRKRALEAQSIEGDTLELLDTQAAVVRGRFVRVGAGCVIDRVEYSEDLTVEDGGIVKEPVRC</sequence>
<evidence type="ECO:0000313" key="1">
    <source>
        <dbReference type="EMBL" id="MEQ2510477.1"/>
    </source>
</evidence>
<dbReference type="Proteomes" id="UP001491552">
    <property type="component" value="Unassembled WGS sequence"/>
</dbReference>
<dbReference type="EMBL" id="JBBMFF010000158">
    <property type="protein sequence ID" value="MEQ2510477.1"/>
    <property type="molecule type" value="Genomic_DNA"/>
</dbReference>
<dbReference type="RefSeq" id="WP_349135149.1">
    <property type="nucleotide sequence ID" value="NZ_JBBMFF010000158.1"/>
</dbReference>
<proteinExistence type="predicted"/>
<comment type="caution">
    <text evidence="1">The sequence shown here is derived from an EMBL/GenBank/DDBJ whole genome shotgun (WGS) entry which is preliminary data.</text>
</comment>
<organism evidence="1 2">
    <name type="scientific">Faecousia intestinalis</name>
    <dbReference type="NCBI Taxonomy" id="3133167"/>
    <lineage>
        <taxon>Bacteria</taxon>
        <taxon>Bacillati</taxon>
        <taxon>Bacillota</taxon>
        <taxon>Clostridia</taxon>
        <taxon>Eubacteriales</taxon>
        <taxon>Oscillospiraceae</taxon>
        <taxon>Faecousia</taxon>
    </lineage>
</organism>
<name>A0ABV1G4Y9_9FIRM</name>
<protein>
    <submittedName>
        <fullName evidence="1">Polymer-forming cytoskeletal protein</fullName>
    </submittedName>
</protein>
<accession>A0ABV1G4Y9</accession>
<reference evidence="1 2" key="1">
    <citation type="submission" date="2024-03" db="EMBL/GenBank/DDBJ databases">
        <title>Human intestinal bacterial collection.</title>
        <authorList>
            <person name="Pauvert C."/>
            <person name="Hitch T.C.A."/>
            <person name="Clavel T."/>
        </authorList>
    </citation>
    <scope>NUCLEOTIDE SEQUENCE [LARGE SCALE GENOMIC DNA]</scope>
    <source>
        <strain evidence="1 2">CLA-AA-H192</strain>
    </source>
</reference>
<gene>
    <name evidence="1" type="ORF">WMO66_04305</name>
</gene>